<evidence type="ECO:0000313" key="14">
    <source>
        <dbReference type="EMBL" id="PVD37536.1"/>
    </source>
</evidence>
<organism evidence="14 15">
    <name type="scientific">Pomacea canaliculata</name>
    <name type="common">Golden apple snail</name>
    <dbReference type="NCBI Taxonomy" id="400727"/>
    <lineage>
        <taxon>Eukaryota</taxon>
        <taxon>Metazoa</taxon>
        <taxon>Spiralia</taxon>
        <taxon>Lophotrochozoa</taxon>
        <taxon>Mollusca</taxon>
        <taxon>Gastropoda</taxon>
        <taxon>Caenogastropoda</taxon>
        <taxon>Architaenioglossa</taxon>
        <taxon>Ampullarioidea</taxon>
        <taxon>Ampullariidae</taxon>
        <taxon>Pomacea</taxon>
    </lineage>
</organism>
<dbReference type="GO" id="GO:0007189">
    <property type="term" value="P:adenylate cyclase-activating G protein-coupled receptor signaling pathway"/>
    <property type="evidence" value="ECO:0007669"/>
    <property type="project" value="TreeGrafter"/>
</dbReference>
<dbReference type="PROSITE" id="PS50068">
    <property type="entry name" value="LDLRA_2"/>
    <property type="match status" value="2"/>
</dbReference>
<gene>
    <name evidence="14" type="ORF">C0Q70_00130</name>
</gene>
<dbReference type="InterPro" id="IPR001611">
    <property type="entry name" value="Leu-rich_rpt"/>
</dbReference>
<keyword evidence="7 10" id="KW-1015">Disulfide bond</keyword>
<evidence type="ECO:0000256" key="4">
    <source>
        <dbReference type="ARBA" id="ARBA00022989"/>
    </source>
</evidence>
<feature type="compositionally biased region" description="Polar residues" evidence="11">
    <location>
        <begin position="744"/>
        <end position="753"/>
    </location>
</feature>
<comment type="caution">
    <text evidence="14">The sequence shown here is derived from an EMBL/GenBank/DDBJ whole genome shotgun (WGS) entry which is preliminary data.</text>
</comment>
<evidence type="ECO:0000256" key="6">
    <source>
        <dbReference type="ARBA" id="ARBA00023136"/>
    </source>
</evidence>
<evidence type="ECO:0000259" key="13">
    <source>
        <dbReference type="PROSITE" id="PS50262"/>
    </source>
</evidence>
<comment type="caution">
    <text evidence="10">Lacks conserved residue(s) required for the propagation of feature annotation.</text>
</comment>
<evidence type="ECO:0000256" key="9">
    <source>
        <dbReference type="ARBA" id="ARBA00023224"/>
    </source>
</evidence>
<keyword evidence="2" id="KW-1003">Cell membrane</keyword>
<feature type="transmembrane region" description="Helical" evidence="12">
    <location>
        <begin position="559"/>
        <end position="588"/>
    </location>
</feature>
<evidence type="ECO:0000256" key="2">
    <source>
        <dbReference type="ARBA" id="ARBA00022475"/>
    </source>
</evidence>
<dbReference type="GO" id="GO:0008528">
    <property type="term" value="F:G protein-coupled peptide receptor activity"/>
    <property type="evidence" value="ECO:0007669"/>
    <property type="project" value="TreeGrafter"/>
</dbReference>
<feature type="disulfide bond" evidence="10">
    <location>
        <begin position="102"/>
        <end position="114"/>
    </location>
</feature>
<evidence type="ECO:0000256" key="8">
    <source>
        <dbReference type="ARBA" id="ARBA00023170"/>
    </source>
</evidence>
<feature type="transmembrane region" description="Helical" evidence="12">
    <location>
        <begin position="513"/>
        <end position="533"/>
    </location>
</feature>
<dbReference type="Proteomes" id="UP000245119">
    <property type="component" value="Linkage Group LG1"/>
</dbReference>
<evidence type="ECO:0000256" key="5">
    <source>
        <dbReference type="ARBA" id="ARBA00023040"/>
    </source>
</evidence>
<feature type="transmembrane region" description="Helical" evidence="12">
    <location>
        <begin position="391"/>
        <end position="416"/>
    </location>
</feature>
<keyword evidence="3 12" id="KW-0812">Transmembrane</keyword>
<dbReference type="Gene3D" id="4.10.400.10">
    <property type="entry name" value="Low-density Lipoprotein Receptor"/>
    <property type="match status" value="2"/>
</dbReference>
<accession>A0A2T7PVS5</accession>
<dbReference type="CDD" id="cd00112">
    <property type="entry name" value="LDLa"/>
    <property type="match status" value="2"/>
</dbReference>
<dbReference type="EMBL" id="PZQS01000001">
    <property type="protein sequence ID" value="PVD37536.1"/>
    <property type="molecule type" value="Genomic_DNA"/>
</dbReference>
<feature type="compositionally biased region" description="Polar residues" evidence="11">
    <location>
        <begin position="785"/>
        <end position="795"/>
    </location>
</feature>
<evidence type="ECO:0000256" key="1">
    <source>
        <dbReference type="ARBA" id="ARBA00004651"/>
    </source>
</evidence>
<keyword evidence="8" id="KW-0675">Receptor</keyword>
<evidence type="ECO:0000256" key="12">
    <source>
        <dbReference type="SAM" id="Phobius"/>
    </source>
</evidence>
<dbReference type="InterPro" id="IPR036055">
    <property type="entry name" value="LDL_receptor-like_sf"/>
</dbReference>
<dbReference type="PANTHER" id="PTHR24372">
    <property type="entry name" value="GLYCOPROTEIN HORMONE RECEPTOR"/>
    <property type="match status" value="1"/>
</dbReference>
<dbReference type="Gene3D" id="1.20.1070.10">
    <property type="entry name" value="Rhodopsin 7-helix transmembrane proteins"/>
    <property type="match status" value="1"/>
</dbReference>
<dbReference type="PRINTS" id="PR00261">
    <property type="entry name" value="LDLRECEPTOR"/>
</dbReference>
<evidence type="ECO:0000313" key="15">
    <source>
        <dbReference type="Proteomes" id="UP000245119"/>
    </source>
</evidence>
<proteinExistence type="predicted"/>
<dbReference type="InterPro" id="IPR032675">
    <property type="entry name" value="LRR_dom_sf"/>
</dbReference>
<feature type="domain" description="G-protein coupled receptors family 1 profile" evidence="13">
    <location>
        <begin position="407"/>
        <end position="664"/>
    </location>
</feature>
<feature type="transmembrane region" description="Helical" evidence="12">
    <location>
        <begin position="428"/>
        <end position="451"/>
    </location>
</feature>
<evidence type="ECO:0000256" key="7">
    <source>
        <dbReference type="ARBA" id="ARBA00023157"/>
    </source>
</evidence>
<dbReference type="GO" id="GO:0009755">
    <property type="term" value="P:hormone-mediated signaling pathway"/>
    <property type="evidence" value="ECO:0007669"/>
    <property type="project" value="TreeGrafter"/>
</dbReference>
<protein>
    <recommendedName>
        <fullName evidence="13">G-protein coupled receptors family 1 profile domain-containing protein</fullName>
    </recommendedName>
</protein>
<feature type="transmembrane region" description="Helical" evidence="12">
    <location>
        <begin position="646"/>
        <end position="668"/>
    </location>
</feature>
<feature type="compositionally biased region" description="Basic and acidic residues" evidence="11">
    <location>
        <begin position="762"/>
        <end position="784"/>
    </location>
</feature>
<dbReference type="AlphaFoldDB" id="A0A2T7PVS5"/>
<dbReference type="InterPro" id="IPR002172">
    <property type="entry name" value="LDrepeatLR_classA_rpt"/>
</dbReference>
<dbReference type="PROSITE" id="PS50262">
    <property type="entry name" value="G_PROTEIN_RECEP_F1_2"/>
    <property type="match status" value="1"/>
</dbReference>
<evidence type="ECO:0000256" key="10">
    <source>
        <dbReference type="PROSITE-ProRule" id="PRU00124"/>
    </source>
</evidence>
<dbReference type="PROSITE" id="PS51450">
    <property type="entry name" value="LRR"/>
    <property type="match status" value="1"/>
</dbReference>
<feature type="disulfide bond" evidence="10">
    <location>
        <begin position="160"/>
        <end position="175"/>
    </location>
</feature>
<reference evidence="14 15" key="1">
    <citation type="submission" date="2018-04" db="EMBL/GenBank/DDBJ databases">
        <title>The genome of golden apple snail Pomacea canaliculata provides insight into stress tolerance and invasive adaptation.</title>
        <authorList>
            <person name="Liu C."/>
            <person name="Liu B."/>
            <person name="Ren Y."/>
            <person name="Zhang Y."/>
            <person name="Wang H."/>
            <person name="Li S."/>
            <person name="Jiang F."/>
            <person name="Yin L."/>
            <person name="Zhang G."/>
            <person name="Qian W."/>
            <person name="Fan W."/>
        </authorList>
    </citation>
    <scope>NUCLEOTIDE SEQUENCE [LARGE SCALE GENOMIC DNA]</scope>
    <source>
        <strain evidence="14">SZHN2017</strain>
        <tissue evidence="14">Muscle</tissue>
    </source>
</reference>
<feature type="disulfide bond" evidence="10">
    <location>
        <begin position="109"/>
        <end position="127"/>
    </location>
</feature>
<keyword evidence="4 12" id="KW-1133">Transmembrane helix</keyword>
<feature type="transmembrane region" description="Helical" evidence="12">
    <location>
        <begin position="471"/>
        <end position="492"/>
    </location>
</feature>
<dbReference type="SMART" id="SM00192">
    <property type="entry name" value="LDLa"/>
    <property type="match status" value="3"/>
</dbReference>
<keyword evidence="15" id="KW-1185">Reference proteome</keyword>
<dbReference type="Gene3D" id="3.80.10.10">
    <property type="entry name" value="Ribonuclease Inhibitor"/>
    <property type="match status" value="1"/>
</dbReference>
<feature type="disulfide bond" evidence="10">
    <location>
        <begin position="141"/>
        <end position="153"/>
    </location>
</feature>
<comment type="subcellular location">
    <subcellularLocation>
        <location evidence="1">Cell membrane</location>
        <topology evidence="1">Multi-pass membrane protein</topology>
    </subcellularLocation>
</comment>
<keyword evidence="9" id="KW-0807">Transducer</keyword>
<keyword evidence="5" id="KW-0297">G-protein coupled receptor</keyword>
<dbReference type="Pfam" id="PF13855">
    <property type="entry name" value="LRR_8"/>
    <property type="match status" value="1"/>
</dbReference>
<dbReference type="OrthoDB" id="1056777at2759"/>
<dbReference type="SUPFAM" id="SSF81321">
    <property type="entry name" value="Family A G protein-coupled receptor-like"/>
    <property type="match status" value="1"/>
</dbReference>
<evidence type="ECO:0000256" key="11">
    <source>
        <dbReference type="SAM" id="MobiDB-lite"/>
    </source>
</evidence>
<name>A0A2T7PVS5_POMCA</name>
<keyword evidence="6 12" id="KW-0472">Membrane</keyword>
<dbReference type="SUPFAM" id="SSF57424">
    <property type="entry name" value="LDL receptor-like module"/>
    <property type="match status" value="2"/>
</dbReference>
<evidence type="ECO:0000256" key="3">
    <source>
        <dbReference type="ARBA" id="ARBA00022692"/>
    </source>
</evidence>
<feature type="region of interest" description="Disordered" evidence="11">
    <location>
        <begin position="734"/>
        <end position="795"/>
    </location>
</feature>
<sequence length="795" mass="90284">MLQIIPKSRRCDGKADCHDKSDEERCLECQEGLVSCVDFGCSPKDFEMNGIAFGHCPHIIKHKRDTLFTLHRNDSYRDKRVTVKLNRYGRVQLVPMNQQEPCPETHVQCKDGPCIPSFLVQNGENDCPLLEDEVWNPKVNCSGYYRCYRYSVCLHPTYLCDGIVQCPYKDDEAYCQLTCPSECICEGLSLTCEKVFPAEKYAMARYLDLSKSENIQDLQELNKLTFLTFLNLSFCGLTNVSLGTGLHHLKVLDLSFNRLTSVSNIVLSNLCGLNLLILSNNPLFSSLDETLNAFMKTIGSRHLNSLVLANTGIRSIPEGNFSSFSDITDLDITKNPLEIFSGRSFDSFTNLKVLKTHYFTVCCFFMSVRKDAICIAPLELLSSCYNLVQSILIQTLSIIIAIVLSLGNGIVLVYLLHRGCRGSVKGPLVTGFNLSIADFCMGIYLIILLSADSVYRGEFDTYEKHWRESSACKVAGFLVVTSHMAKVLLLCLDTVSRLLVKKLNFHFDVRFDILLRGSLWGLSLVFAAVPLLWSARDWSSYSLTNTCVPYPIFSQNSVAYWYTFVLFVLFSWLASMVVCCGQLYLFFCGHRVAFFSIKSSRRQDRRKPAVGHVLPAVVSSACCYAMVGLIAVLSAVGVEYYHGVNILTVIFLLLGNSAVSPLLQIMILRRDMRHKRRKKSNVEVTLNRLREQIETWPLEALDQLIRDLYYVLTIMRKRERMELEYRVRIQQDQQEQENQKAQVLPNTSETQATLPKDTCVMVEEKNRDEELLTTDDVKNDEIRGDQTSSDDQIMK</sequence>
<dbReference type="Pfam" id="PF00057">
    <property type="entry name" value="Ldl_recept_a"/>
    <property type="match status" value="2"/>
</dbReference>
<feature type="transmembrane region" description="Helical" evidence="12">
    <location>
        <begin position="609"/>
        <end position="634"/>
    </location>
</feature>
<dbReference type="InterPro" id="IPR017452">
    <property type="entry name" value="GPCR_Rhodpsn_7TM"/>
</dbReference>
<dbReference type="PANTHER" id="PTHR24372:SF77">
    <property type="entry name" value="G-PROTEIN COUPLED RECEPTORS FAMILY 1 PROFILE DOMAIN-CONTAINING PROTEIN"/>
    <property type="match status" value="1"/>
</dbReference>
<dbReference type="SUPFAM" id="SSF52058">
    <property type="entry name" value="L domain-like"/>
    <property type="match status" value="1"/>
</dbReference>
<dbReference type="GO" id="GO:0005886">
    <property type="term" value="C:plasma membrane"/>
    <property type="evidence" value="ECO:0007669"/>
    <property type="project" value="UniProtKB-SubCell"/>
</dbReference>